<gene>
    <name evidence="1" type="ORF">Din_035645</name>
</gene>
<reference evidence="1" key="1">
    <citation type="submission" date="2019-08" db="EMBL/GenBank/DDBJ databases">
        <title>Reference gene set and small RNA set construction with multiple tissues from Davidia involucrata Baill.</title>
        <authorList>
            <person name="Yang H."/>
            <person name="Zhou C."/>
            <person name="Li G."/>
            <person name="Wang J."/>
            <person name="Gao P."/>
            <person name="Wang M."/>
            <person name="Wang R."/>
            <person name="Zhao Y."/>
        </authorList>
    </citation>
    <scope>NUCLEOTIDE SEQUENCE</scope>
    <source>
        <tissue evidence="1">Mixed with DoveR01_LX</tissue>
    </source>
</reference>
<protein>
    <submittedName>
        <fullName evidence="1">Putative F-box protein SKIP1</fullName>
    </submittedName>
</protein>
<organism evidence="1">
    <name type="scientific">Davidia involucrata</name>
    <name type="common">Dove tree</name>
    <dbReference type="NCBI Taxonomy" id="16924"/>
    <lineage>
        <taxon>Eukaryota</taxon>
        <taxon>Viridiplantae</taxon>
        <taxon>Streptophyta</taxon>
        <taxon>Embryophyta</taxon>
        <taxon>Tracheophyta</taxon>
        <taxon>Spermatophyta</taxon>
        <taxon>Magnoliopsida</taxon>
        <taxon>eudicotyledons</taxon>
        <taxon>Gunneridae</taxon>
        <taxon>Pentapetalae</taxon>
        <taxon>asterids</taxon>
        <taxon>Cornales</taxon>
        <taxon>Nyssaceae</taxon>
        <taxon>Davidia</taxon>
    </lineage>
</organism>
<dbReference type="AlphaFoldDB" id="A0A5B7BCM8"/>
<name>A0A5B7BCM8_DAVIN</name>
<sequence>MFVCKSWLQACKDPCLNSVFDLEIHFDSSTKSPLWWTPEFERKVDAMLRSVIDWSDGSLTEIRVRHCSNRSLSLAAERCPSLQLFQSRAAQMLLMHRLLRWLLGVPRLGNLTSATAMKYLMNLWL</sequence>
<proteinExistence type="predicted"/>
<dbReference type="EMBL" id="GHES01035645">
    <property type="protein sequence ID" value="MPA66204.1"/>
    <property type="molecule type" value="Transcribed_RNA"/>
</dbReference>
<accession>A0A5B7BCM8</accession>
<evidence type="ECO:0000313" key="1">
    <source>
        <dbReference type="EMBL" id="MPA66204.1"/>
    </source>
</evidence>